<dbReference type="Gene3D" id="1.10.10.10">
    <property type="entry name" value="Winged helix-like DNA-binding domain superfamily/Winged helix DNA-binding domain"/>
    <property type="match status" value="1"/>
</dbReference>
<dbReference type="InterPro" id="IPR036388">
    <property type="entry name" value="WH-like_DNA-bd_sf"/>
</dbReference>
<comment type="caution">
    <text evidence="6">The sequence shown here is derived from an EMBL/GenBank/DDBJ whole genome shotgun (WGS) entry which is preliminary data.</text>
</comment>
<dbReference type="GO" id="GO:0032993">
    <property type="term" value="C:protein-DNA complex"/>
    <property type="evidence" value="ECO:0007669"/>
    <property type="project" value="TreeGrafter"/>
</dbReference>
<evidence type="ECO:0000256" key="4">
    <source>
        <dbReference type="ARBA" id="ARBA00023163"/>
    </source>
</evidence>
<dbReference type="InterPro" id="IPR011991">
    <property type="entry name" value="ArsR-like_HTH"/>
</dbReference>
<feature type="domain" description="HTH lysR-type" evidence="5">
    <location>
        <begin position="2"/>
        <end position="59"/>
    </location>
</feature>
<evidence type="ECO:0000256" key="3">
    <source>
        <dbReference type="ARBA" id="ARBA00023125"/>
    </source>
</evidence>
<keyword evidence="7" id="KW-1185">Reference proteome</keyword>
<sequence length="289" mass="31319">MLDVRRMRLLLELSRRGTIAAVAEALAYSPSAVSQQLGVLEKEAGTALLEPFGRRVRLTPEGEVLAAHAETILTELERAEVDLSASSGAVRGTLRIAAFQSAVLTLLPDALIDLSRDHLDLRVEATEMEPEESLPALLAGDFDLALCEEYPAHPRAVPRGLERTDLVTDGLRLAVPQAWGRPDLPDLADAPFAMEPVGSTSRDWAAAACRTAGFEPDVRYTTNDLLVHLRMVERGLAAAFLPDLAQPQDRPGVTLRPLDGRPVRRIFACTRIGSTRRPAIRAALETLAG</sequence>
<dbReference type="InterPro" id="IPR000847">
    <property type="entry name" value="LysR_HTH_N"/>
</dbReference>
<dbReference type="AlphaFoldDB" id="A0A852VS90"/>
<dbReference type="GO" id="GO:0003700">
    <property type="term" value="F:DNA-binding transcription factor activity"/>
    <property type="evidence" value="ECO:0007669"/>
    <property type="project" value="InterPro"/>
</dbReference>
<evidence type="ECO:0000313" key="7">
    <source>
        <dbReference type="Proteomes" id="UP000554054"/>
    </source>
</evidence>
<dbReference type="PANTHER" id="PTHR30346">
    <property type="entry name" value="TRANSCRIPTIONAL DUAL REGULATOR HCAR-RELATED"/>
    <property type="match status" value="1"/>
</dbReference>
<evidence type="ECO:0000256" key="2">
    <source>
        <dbReference type="ARBA" id="ARBA00023015"/>
    </source>
</evidence>
<dbReference type="EMBL" id="JACCAE010000001">
    <property type="protein sequence ID" value="NYF98300.1"/>
    <property type="molecule type" value="Genomic_DNA"/>
</dbReference>
<keyword evidence="3 6" id="KW-0238">DNA-binding</keyword>
<dbReference type="InterPro" id="IPR036390">
    <property type="entry name" value="WH_DNA-bd_sf"/>
</dbReference>
<dbReference type="GO" id="GO:0003677">
    <property type="term" value="F:DNA binding"/>
    <property type="evidence" value="ECO:0007669"/>
    <property type="project" value="UniProtKB-KW"/>
</dbReference>
<keyword evidence="4" id="KW-0804">Transcription</keyword>
<evidence type="ECO:0000256" key="1">
    <source>
        <dbReference type="ARBA" id="ARBA00009437"/>
    </source>
</evidence>
<organism evidence="6 7">
    <name type="scientific">Janibacter cremeus</name>
    <dbReference type="NCBI Taxonomy" id="1285192"/>
    <lineage>
        <taxon>Bacteria</taxon>
        <taxon>Bacillati</taxon>
        <taxon>Actinomycetota</taxon>
        <taxon>Actinomycetes</taxon>
        <taxon>Micrococcales</taxon>
        <taxon>Intrasporangiaceae</taxon>
        <taxon>Janibacter</taxon>
    </lineage>
</organism>
<reference evidence="6 7" key="1">
    <citation type="submission" date="2020-07" db="EMBL/GenBank/DDBJ databases">
        <title>Sequencing the genomes of 1000 actinobacteria strains.</title>
        <authorList>
            <person name="Klenk H.-P."/>
        </authorList>
    </citation>
    <scope>NUCLEOTIDE SEQUENCE [LARGE SCALE GENOMIC DNA]</scope>
    <source>
        <strain evidence="6 7">DSM 26154</strain>
    </source>
</reference>
<protein>
    <submittedName>
        <fullName evidence="6">DNA-binding transcriptional LysR family regulator</fullName>
    </submittedName>
</protein>
<dbReference type="Pfam" id="PF00126">
    <property type="entry name" value="HTH_1"/>
    <property type="match status" value="1"/>
</dbReference>
<accession>A0A852VS90</accession>
<dbReference type="InterPro" id="IPR005119">
    <property type="entry name" value="LysR_subst-bd"/>
</dbReference>
<evidence type="ECO:0000313" key="6">
    <source>
        <dbReference type="EMBL" id="NYF98300.1"/>
    </source>
</evidence>
<dbReference type="Gene3D" id="3.40.190.10">
    <property type="entry name" value="Periplasmic binding protein-like II"/>
    <property type="match status" value="2"/>
</dbReference>
<dbReference type="Proteomes" id="UP000554054">
    <property type="component" value="Unassembled WGS sequence"/>
</dbReference>
<dbReference type="PROSITE" id="PS50931">
    <property type="entry name" value="HTH_LYSR"/>
    <property type="match status" value="1"/>
</dbReference>
<dbReference type="CDD" id="cd08423">
    <property type="entry name" value="PBP2_LTTR_like_6"/>
    <property type="match status" value="1"/>
</dbReference>
<name>A0A852VS90_9MICO</name>
<comment type="similarity">
    <text evidence="1">Belongs to the LysR transcriptional regulatory family.</text>
</comment>
<dbReference type="SUPFAM" id="SSF53850">
    <property type="entry name" value="Periplasmic binding protein-like II"/>
    <property type="match status" value="1"/>
</dbReference>
<dbReference type="Pfam" id="PF03466">
    <property type="entry name" value="LysR_substrate"/>
    <property type="match status" value="1"/>
</dbReference>
<gene>
    <name evidence="6" type="ORF">BJY20_001692</name>
</gene>
<evidence type="ECO:0000259" key="5">
    <source>
        <dbReference type="PROSITE" id="PS50931"/>
    </source>
</evidence>
<dbReference type="RefSeq" id="WP_185991127.1">
    <property type="nucleotide sequence ID" value="NZ_JACCAE010000001.1"/>
</dbReference>
<dbReference type="SUPFAM" id="SSF46785">
    <property type="entry name" value="Winged helix' DNA-binding domain"/>
    <property type="match status" value="1"/>
</dbReference>
<dbReference type="PANTHER" id="PTHR30346:SF29">
    <property type="entry name" value="LYSR SUBSTRATE-BINDING"/>
    <property type="match status" value="1"/>
</dbReference>
<keyword evidence="2" id="KW-0805">Transcription regulation</keyword>
<dbReference type="CDD" id="cd00090">
    <property type="entry name" value="HTH_ARSR"/>
    <property type="match status" value="1"/>
</dbReference>
<proteinExistence type="inferred from homology"/>